<dbReference type="KEGG" id="vg:30902757"/>
<reference evidence="2 3" key="1">
    <citation type="journal article" date="2016" name="J. Virol.">
        <title>Concurrence of Iridovirus, Polyomavirus, and a Unique Member of a New Group of Fish Papillomaviruses in Lymphocystis Disease-Affected Gilthead Sea Bream.</title>
        <authorList>
            <person name="Lopez-Bueno A."/>
            <person name="Mavian C."/>
            <person name="Labella A.M."/>
            <person name="Castro D."/>
            <person name="Borrego J.J."/>
            <person name="Alcami A."/>
            <person name="Alejo A."/>
        </authorList>
    </citation>
    <scope>NUCLEOTIDE SEQUENCE [LARGE SCALE GENOMIC DNA]</scope>
    <source>
        <strain evidence="2">SA9</strain>
    </source>
</reference>
<name>A0A1B2RWA2_9VIRU</name>
<organism evidence="2 3">
    <name type="scientific">Lymphocystis disease virus 3</name>
    <dbReference type="NCBI Taxonomy" id="2560566"/>
    <lineage>
        <taxon>Viruses</taxon>
        <taxon>Varidnaviria</taxon>
        <taxon>Bamfordvirae</taxon>
        <taxon>Nucleocytoviricota</taxon>
        <taxon>Megaviricetes</taxon>
        <taxon>Pimascovirales</taxon>
        <taxon>Pimascovirales incertae sedis</taxon>
        <taxon>Iridoviridae</taxon>
        <taxon>Alphairidovirinae</taxon>
        <taxon>Lymphocystivirus</taxon>
        <taxon>Lymphocystivirus sparus1</taxon>
    </lineage>
</organism>
<keyword evidence="1" id="KW-0472">Membrane</keyword>
<evidence type="ECO:0000313" key="3">
    <source>
        <dbReference type="Proteomes" id="UP000149121"/>
    </source>
</evidence>
<sequence length="94" mass="10306">MSVCLGSKKDGYVKLSEMNKIKLTQLTAPQLSCIPETGEESDDEEDYTATSEASCECDSVWTSLTKSLNMNYVEMLLIASIVVVAAMVAYKLLK</sequence>
<proteinExistence type="predicted"/>
<keyword evidence="1" id="KW-1133">Transmembrane helix</keyword>
<gene>
    <name evidence="2" type="ORF">LCDVSa181L</name>
</gene>
<evidence type="ECO:0000313" key="2">
    <source>
        <dbReference type="EMBL" id="AOC55265.1"/>
    </source>
</evidence>
<evidence type="ECO:0000256" key="1">
    <source>
        <dbReference type="SAM" id="Phobius"/>
    </source>
</evidence>
<dbReference type="EMBL" id="KX643370">
    <property type="protein sequence ID" value="AOC55265.1"/>
    <property type="molecule type" value="Genomic_DNA"/>
</dbReference>
<dbReference type="Proteomes" id="UP000149121">
    <property type="component" value="Segment"/>
</dbReference>
<feature type="transmembrane region" description="Helical" evidence="1">
    <location>
        <begin position="72"/>
        <end position="93"/>
    </location>
</feature>
<accession>A0A1B2RWA2</accession>
<keyword evidence="1" id="KW-0812">Transmembrane</keyword>
<dbReference type="OrthoDB" id="25290at10239"/>
<keyword evidence="3" id="KW-1185">Reference proteome</keyword>
<protein>
    <submittedName>
        <fullName evidence="2">Uncharacterized protein</fullName>
    </submittedName>
</protein>